<accession>A0A4U6UN09</accession>
<dbReference type="Proteomes" id="UP000298652">
    <property type="component" value="Chromosome 5"/>
</dbReference>
<reference evidence="2" key="1">
    <citation type="submission" date="2019-03" db="EMBL/GenBank/DDBJ databases">
        <title>WGS assembly of Setaria viridis.</title>
        <authorList>
            <person name="Huang P."/>
            <person name="Jenkins J."/>
            <person name="Grimwood J."/>
            <person name="Barry K."/>
            <person name="Healey A."/>
            <person name="Mamidi S."/>
            <person name="Sreedasyam A."/>
            <person name="Shu S."/>
            <person name="Feldman M."/>
            <person name="Wu J."/>
            <person name="Yu Y."/>
            <person name="Chen C."/>
            <person name="Johnson J."/>
            <person name="Rokhsar D."/>
            <person name="Baxter I."/>
            <person name="Schmutz J."/>
            <person name="Brutnell T."/>
            <person name="Kellogg E."/>
        </authorList>
    </citation>
    <scope>NUCLEOTIDE SEQUENCE [LARGE SCALE GENOMIC DNA]</scope>
</reference>
<evidence type="ECO:0000313" key="3">
    <source>
        <dbReference type="Proteomes" id="UP000298652"/>
    </source>
</evidence>
<dbReference type="AlphaFoldDB" id="A0A4U6UN09"/>
<evidence type="ECO:0008006" key="4">
    <source>
        <dbReference type="Google" id="ProtNLM"/>
    </source>
</evidence>
<keyword evidence="3" id="KW-1185">Reference proteome</keyword>
<gene>
    <name evidence="2" type="ORF">SEVIR_5G292466v2</name>
</gene>
<feature type="chain" id="PRO_5020991724" description="Secreted protein" evidence="1">
    <location>
        <begin position="21"/>
        <end position="58"/>
    </location>
</feature>
<feature type="signal peptide" evidence="1">
    <location>
        <begin position="1"/>
        <end position="20"/>
    </location>
</feature>
<organism evidence="2 3">
    <name type="scientific">Setaria viridis</name>
    <name type="common">Green bristlegrass</name>
    <name type="synonym">Setaria italica subsp. viridis</name>
    <dbReference type="NCBI Taxonomy" id="4556"/>
    <lineage>
        <taxon>Eukaryota</taxon>
        <taxon>Viridiplantae</taxon>
        <taxon>Streptophyta</taxon>
        <taxon>Embryophyta</taxon>
        <taxon>Tracheophyta</taxon>
        <taxon>Spermatophyta</taxon>
        <taxon>Magnoliopsida</taxon>
        <taxon>Liliopsida</taxon>
        <taxon>Poales</taxon>
        <taxon>Poaceae</taxon>
        <taxon>PACMAD clade</taxon>
        <taxon>Panicoideae</taxon>
        <taxon>Panicodae</taxon>
        <taxon>Paniceae</taxon>
        <taxon>Cenchrinae</taxon>
        <taxon>Setaria</taxon>
    </lineage>
</organism>
<name>A0A4U6UN09_SETVI</name>
<protein>
    <recommendedName>
        <fullName evidence="4">Secreted protein</fullName>
    </recommendedName>
</protein>
<proteinExistence type="predicted"/>
<keyword evidence="1" id="KW-0732">Signal</keyword>
<evidence type="ECO:0000313" key="2">
    <source>
        <dbReference type="EMBL" id="TKW16314.1"/>
    </source>
</evidence>
<dbReference type="Gramene" id="TKW16314">
    <property type="protein sequence ID" value="TKW16314"/>
    <property type="gene ID" value="SEVIR_5G292466v2"/>
</dbReference>
<sequence length="58" mass="6690">MMLHIVVFFVSSLLLSLLQCCKRYFFLQCVCFEYCTKQFGMFHARKGVAILGVASVDF</sequence>
<evidence type="ECO:0000256" key="1">
    <source>
        <dbReference type="SAM" id="SignalP"/>
    </source>
</evidence>
<dbReference type="EMBL" id="CM016556">
    <property type="protein sequence ID" value="TKW16314.1"/>
    <property type="molecule type" value="Genomic_DNA"/>
</dbReference>